<dbReference type="AlphaFoldDB" id="A0A6H1ZLX9"/>
<accession>A0A6H1ZLX9</accession>
<evidence type="ECO:0000313" key="2">
    <source>
        <dbReference type="EMBL" id="QJA94980.1"/>
    </source>
</evidence>
<evidence type="ECO:0000313" key="1">
    <source>
        <dbReference type="EMBL" id="QJA48564.1"/>
    </source>
</evidence>
<sequence>MPFTVFCEQAIDKKTEEKKVEKLQPRIIDIWGADIESMPLVPELQWDQR</sequence>
<organism evidence="1">
    <name type="scientific">viral metagenome</name>
    <dbReference type="NCBI Taxonomy" id="1070528"/>
    <lineage>
        <taxon>unclassified sequences</taxon>
        <taxon>metagenomes</taxon>
        <taxon>organismal metagenomes</taxon>
    </lineage>
</organism>
<dbReference type="EMBL" id="MT144090">
    <property type="protein sequence ID" value="QJA48564.1"/>
    <property type="molecule type" value="Genomic_DNA"/>
</dbReference>
<proteinExistence type="predicted"/>
<name>A0A6H1ZLX9_9ZZZZ</name>
<dbReference type="EMBL" id="MT143276">
    <property type="protein sequence ID" value="QJA94980.1"/>
    <property type="molecule type" value="Genomic_DNA"/>
</dbReference>
<gene>
    <name evidence="2" type="ORF">MM415B03687_0014</name>
    <name evidence="1" type="ORF">TM448A01027_0016</name>
</gene>
<protein>
    <submittedName>
        <fullName evidence="1">Uncharacterized protein</fullName>
    </submittedName>
</protein>
<reference evidence="1" key="1">
    <citation type="submission" date="2020-03" db="EMBL/GenBank/DDBJ databases">
        <title>The deep terrestrial virosphere.</title>
        <authorList>
            <person name="Holmfeldt K."/>
            <person name="Nilsson E."/>
            <person name="Simone D."/>
            <person name="Lopez-Fernandez M."/>
            <person name="Wu X."/>
            <person name="de Brujin I."/>
            <person name="Lundin D."/>
            <person name="Andersson A."/>
            <person name="Bertilsson S."/>
            <person name="Dopson M."/>
        </authorList>
    </citation>
    <scope>NUCLEOTIDE SEQUENCE</scope>
    <source>
        <strain evidence="2">MM415B03687</strain>
        <strain evidence="1">TM448A01027</strain>
    </source>
</reference>